<name>A0A7J7MDL7_9MAGN</name>
<keyword evidence="2" id="KW-1185">Reference proteome</keyword>
<organism evidence="1 2">
    <name type="scientific">Kingdonia uniflora</name>
    <dbReference type="NCBI Taxonomy" id="39325"/>
    <lineage>
        <taxon>Eukaryota</taxon>
        <taxon>Viridiplantae</taxon>
        <taxon>Streptophyta</taxon>
        <taxon>Embryophyta</taxon>
        <taxon>Tracheophyta</taxon>
        <taxon>Spermatophyta</taxon>
        <taxon>Magnoliopsida</taxon>
        <taxon>Ranunculales</taxon>
        <taxon>Circaeasteraceae</taxon>
        <taxon>Kingdonia</taxon>
    </lineage>
</organism>
<dbReference type="AlphaFoldDB" id="A0A7J7MDL7"/>
<protein>
    <submittedName>
        <fullName evidence="1">Uncharacterized protein</fullName>
    </submittedName>
</protein>
<dbReference type="Proteomes" id="UP000541444">
    <property type="component" value="Unassembled WGS sequence"/>
</dbReference>
<reference evidence="1 2" key="1">
    <citation type="journal article" date="2020" name="IScience">
        <title>Genome Sequencing of the Endangered Kingdonia uniflora (Circaeasteraceae, Ranunculales) Reveals Potential Mechanisms of Evolutionary Specialization.</title>
        <authorList>
            <person name="Sun Y."/>
            <person name="Deng T."/>
            <person name="Zhang A."/>
            <person name="Moore M.J."/>
            <person name="Landis J.B."/>
            <person name="Lin N."/>
            <person name="Zhang H."/>
            <person name="Zhang X."/>
            <person name="Huang J."/>
            <person name="Zhang X."/>
            <person name="Sun H."/>
            <person name="Wang H."/>
        </authorList>
    </citation>
    <scope>NUCLEOTIDE SEQUENCE [LARGE SCALE GENOMIC DNA]</scope>
    <source>
        <strain evidence="1">TB1705</strain>
        <tissue evidence="1">Leaf</tissue>
    </source>
</reference>
<proteinExistence type="predicted"/>
<dbReference type="EMBL" id="JACGCM010001594">
    <property type="protein sequence ID" value="KAF6152957.1"/>
    <property type="molecule type" value="Genomic_DNA"/>
</dbReference>
<feature type="non-terminal residue" evidence="1">
    <location>
        <position position="58"/>
    </location>
</feature>
<accession>A0A7J7MDL7</accession>
<gene>
    <name evidence="1" type="ORF">GIB67_039664</name>
</gene>
<evidence type="ECO:0000313" key="1">
    <source>
        <dbReference type="EMBL" id="KAF6152957.1"/>
    </source>
</evidence>
<comment type="caution">
    <text evidence="1">The sequence shown here is derived from an EMBL/GenBank/DDBJ whole genome shotgun (WGS) entry which is preliminary data.</text>
</comment>
<evidence type="ECO:0000313" key="2">
    <source>
        <dbReference type="Proteomes" id="UP000541444"/>
    </source>
</evidence>
<sequence>MCAHGQSIFGSMFPSSVRIVSEGFVDLIIDILGFESSGRLRCNLRVFDQCQKAASRLL</sequence>